<dbReference type="AlphaFoldDB" id="A0A0A9CL77"/>
<accession>A0A0A9CL77</accession>
<name>A0A0A9CL77_ARUDO</name>
<organism evidence="1">
    <name type="scientific">Arundo donax</name>
    <name type="common">Giant reed</name>
    <name type="synonym">Donax arundinaceus</name>
    <dbReference type="NCBI Taxonomy" id="35708"/>
    <lineage>
        <taxon>Eukaryota</taxon>
        <taxon>Viridiplantae</taxon>
        <taxon>Streptophyta</taxon>
        <taxon>Embryophyta</taxon>
        <taxon>Tracheophyta</taxon>
        <taxon>Spermatophyta</taxon>
        <taxon>Magnoliopsida</taxon>
        <taxon>Liliopsida</taxon>
        <taxon>Poales</taxon>
        <taxon>Poaceae</taxon>
        <taxon>PACMAD clade</taxon>
        <taxon>Arundinoideae</taxon>
        <taxon>Arundineae</taxon>
        <taxon>Arundo</taxon>
    </lineage>
</organism>
<reference evidence="1" key="2">
    <citation type="journal article" date="2015" name="Data Brief">
        <title>Shoot transcriptome of the giant reed, Arundo donax.</title>
        <authorList>
            <person name="Barrero R.A."/>
            <person name="Guerrero F.D."/>
            <person name="Moolhuijzen P."/>
            <person name="Goolsby J.A."/>
            <person name="Tidwell J."/>
            <person name="Bellgard S.E."/>
            <person name="Bellgard M.I."/>
        </authorList>
    </citation>
    <scope>NUCLEOTIDE SEQUENCE</scope>
    <source>
        <tissue evidence="1">Shoot tissue taken approximately 20 cm above the soil surface</tissue>
    </source>
</reference>
<reference evidence="1" key="1">
    <citation type="submission" date="2014-09" db="EMBL/GenBank/DDBJ databases">
        <authorList>
            <person name="Magalhaes I.L.F."/>
            <person name="Oliveira U."/>
            <person name="Santos F.R."/>
            <person name="Vidigal T.H.D.A."/>
            <person name="Brescovit A.D."/>
            <person name="Santos A.J."/>
        </authorList>
    </citation>
    <scope>NUCLEOTIDE SEQUENCE</scope>
    <source>
        <tissue evidence="1">Shoot tissue taken approximately 20 cm above the soil surface</tissue>
    </source>
</reference>
<protein>
    <submittedName>
        <fullName evidence="1">Uncharacterized protein</fullName>
    </submittedName>
</protein>
<dbReference type="EMBL" id="GBRH01223795">
    <property type="protein sequence ID" value="JAD74100.1"/>
    <property type="molecule type" value="Transcribed_RNA"/>
</dbReference>
<sequence length="52" mass="6187">MSKGLIARLKQRTIILRKKNYLMKNTNTCNNQLISVHILVHRGENEIWLHMD</sequence>
<proteinExistence type="predicted"/>
<evidence type="ECO:0000313" key="1">
    <source>
        <dbReference type="EMBL" id="JAD74100.1"/>
    </source>
</evidence>